<dbReference type="PRINTS" id="PR01035">
    <property type="entry name" value="TCRTETA"/>
</dbReference>
<feature type="transmembrane region" description="Helical" evidence="7">
    <location>
        <begin position="313"/>
        <end position="333"/>
    </location>
</feature>
<dbReference type="SUPFAM" id="SSF103473">
    <property type="entry name" value="MFS general substrate transporter"/>
    <property type="match status" value="1"/>
</dbReference>
<evidence type="ECO:0000259" key="8">
    <source>
        <dbReference type="PROSITE" id="PS50850"/>
    </source>
</evidence>
<keyword evidence="6 7" id="KW-0472">Membrane</keyword>
<dbReference type="InterPro" id="IPR011701">
    <property type="entry name" value="MFS"/>
</dbReference>
<evidence type="ECO:0000256" key="3">
    <source>
        <dbReference type="ARBA" id="ARBA00022475"/>
    </source>
</evidence>
<evidence type="ECO:0000256" key="4">
    <source>
        <dbReference type="ARBA" id="ARBA00022692"/>
    </source>
</evidence>
<keyword evidence="4 7" id="KW-0812">Transmembrane</keyword>
<dbReference type="EMBL" id="JAEKJY010000004">
    <property type="protein sequence ID" value="MBN8236188.1"/>
    <property type="molecule type" value="Genomic_DNA"/>
</dbReference>
<evidence type="ECO:0000256" key="5">
    <source>
        <dbReference type="ARBA" id="ARBA00022989"/>
    </source>
</evidence>
<keyword evidence="5 7" id="KW-1133">Transmembrane helix</keyword>
<dbReference type="PANTHER" id="PTHR43414">
    <property type="entry name" value="MULTIDRUG RESISTANCE PROTEIN MDTG"/>
    <property type="match status" value="1"/>
</dbReference>
<feature type="transmembrane region" description="Helical" evidence="7">
    <location>
        <begin position="210"/>
        <end position="234"/>
    </location>
</feature>
<proteinExistence type="predicted"/>
<feature type="transmembrane region" description="Helical" evidence="7">
    <location>
        <begin position="53"/>
        <end position="70"/>
    </location>
</feature>
<sequence>MQTSKAEARKNVWVMWFANFFIAGSITMVLPFLSLYIETFGNFSDAYVQTWSGWVFGVTFVTAFICSPIWGKIGDRYGRKKILVMSALGLALSVYFMGHATSVWQLFFLRLFMGVFTGFIPMSQALISTQTPKEMAGRVLGTLQTGSITGSLLGPLLGGWIADSIGYAATFQYVSFAVALSAIIVFLGVHEQQVQKESEGEKSSYNTKEVLSHIVHHPLLLMVMVVSLFVQIAHFSIQPILSLFVGELHGPENLALFSGIAFSAAGLGNLMMARRWGEIADRVGYIKILIFLLIMAGVVYLPAAFVTNIWELVLLRFLLGVSIGGIIPVRTAYIRQEAPVAMQGEVLGYNTSLRFLGNIIGPAMGGMVAGAYGFSMVFFVTSGLLLLSGGMLFLVLRRRKPVFNHASSH</sequence>
<keyword evidence="2" id="KW-0813">Transport</keyword>
<feature type="transmembrane region" description="Helical" evidence="7">
    <location>
        <begin position="12"/>
        <end position="33"/>
    </location>
</feature>
<feature type="transmembrane region" description="Helical" evidence="7">
    <location>
        <begin position="82"/>
        <end position="101"/>
    </location>
</feature>
<dbReference type="RefSeq" id="WP_206934499.1">
    <property type="nucleotide sequence ID" value="NZ_JAEKJY010000004.1"/>
</dbReference>
<dbReference type="PANTHER" id="PTHR43414:SF3">
    <property type="entry name" value="LMO2377 PROTEIN"/>
    <property type="match status" value="1"/>
</dbReference>
<name>A0ABS3DXV1_9BACI</name>
<comment type="subcellular location">
    <subcellularLocation>
        <location evidence="1">Cell membrane</location>
        <topology evidence="1">Multi-pass membrane protein</topology>
    </subcellularLocation>
</comment>
<comment type="caution">
    <text evidence="9">The sequence shown here is derived from an EMBL/GenBank/DDBJ whole genome shotgun (WGS) entry which is preliminary data.</text>
</comment>
<feature type="transmembrane region" description="Helical" evidence="7">
    <location>
        <begin position="254"/>
        <end position="273"/>
    </location>
</feature>
<evidence type="ECO:0000256" key="2">
    <source>
        <dbReference type="ARBA" id="ARBA00022448"/>
    </source>
</evidence>
<accession>A0ABS3DXV1</accession>
<dbReference type="InterPro" id="IPR001958">
    <property type="entry name" value="Tet-R_TetA/multi-R_MdtG-like"/>
</dbReference>
<dbReference type="InterPro" id="IPR036259">
    <property type="entry name" value="MFS_trans_sf"/>
</dbReference>
<gene>
    <name evidence="9" type="ORF">JF544_13060</name>
</gene>
<keyword evidence="3" id="KW-1003">Cell membrane</keyword>
<dbReference type="Pfam" id="PF07690">
    <property type="entry name" value="MFS_1"/>
    <property type="match status" value="1"/>
</dbReference>
<dbReference type="Proteomes" id="UP000663970">
    <property type="component" value="Unassembled WGS sequence"/>
</dbReference>
<feature type="transmembrane region" description="Helical" evidence="7">
    <location>
        <begin position="139"/>
        <end position="161"/>
    </location>
</feature>
<organism evidence="9 10">
    <name type="scientific">Halobacillus kuroshimensis</name>
    <dbReference type="NCBI Taxonomy" id="302481"/>
    <lineage>
        <taxon>Bacteria</taxon>
        <taxon>Bacillati</taxon>
        <taxon>Bacillota</taxon>
        <taxon>Bacilli</taxon>
        <taxon>Bacillales</taxon>
        <taxon>Bacillaceae</taxon>
        <taxon>Halobacillus</taxon>
    </lineage>
</organism>
<feature type="transmembrane region" description="Helical" evidence="7">
    <location>
        <begin position="107"/>
        <end position="127"/>
    </location>
</feature>
<feature type="transmembrane region" description="Helical" evidence="7">
    <location>
        <begin position="285"/>
        <end position="307"/>
    </location>
</feature>
<protein>
    <submittedName>
        <fullName evidence="9">MFS transporter</fullName>
    </submittedName>
</protein>
<dbReference type="PROSITE" id="PS50850">
    <property type="entry name" value="MFS"/>
    <property type="match status" value="1"/>
</dbReference>
<reference evidence="9 10" key="1">
    <citation type="submission" date="2020-12" db="EMBL/GenBank/DDBJ databases">
        <title>Oil enriched cultivation method for isolating marine PHA-producing bacteria.</title>
        <authorList>
            <person name="Zheng W."/>
            <person name="Yu S."/>
            <person name="Huang Y."/>
        </authorList>
    </citation>
    <scope>NUCLEOTIDE SEQUENCE [LARGE SCALE GENOMIC DNA]</scope>
    <source>
        <strain evidence="9 10">SY-2-6</strain>
    </source>
</reference>
<dbReference type="InterPro" id="IPR020846">
    <property type="entry name" value="MFS_dom"/>
</dbReference>
<evidence type="ECO:0000313" key="9">
    <source>
        <dbReference type="EMBL" id="MBN8236188.1"/>
    </source>
</evidence>
<evidence type="ECO:0000256" key="6">
    <source>
        <dbReference type="ARBA" id="ARBA00023136"/>
    </source>
</evidence>
<keyword evidence="10" id="KW-1185">Reference proteome</keyword>
<feature type="domain" description="Major facilitator superfamily (MFS) profile" evidence="8">
    <location>
        <begin position="11"/>
        <end position="400"/>
    </location>
</feature>
<evidence type="ECO:0000256" key="1">
    <source>
        <dbReference type="ARBA" id="ARBA00004651"/>
    </source>
</evidence>
<evidence type="ECO:0000256" key="7">
    <source>
        <dbReference type="SAM" id="Phobius"/>
    </source>
</evidence>
<feature type="transmembrane region" description="Helical" evidence="7">
    <location>
        <begin position="378"/>
        <end position="396"/>
    </location>
</feature>
<feature type="transmembrane region" description="Helical" evidence="7">
    <location>
        <begin position="353"/>
        <end position="372"/>
    </location>
</feature>
<feature type="transmembrane region" description="Helical" evidence="7">
    <location>
        <begin position="167"/>
        <end position="189"/>
    </location>
</feature>
<evidence type="ECO:0000313" key="10">
    <source>
        <dbReference type="Proteomes" id="UP000663970"/>
    </source>
</evidence>
<dbReference type="Gene3D" id="1.20.1250.20">
    <property type="entry name" value="MFS general substrate transporter like domains"/>
    <property type="match status" value="2"/>
</dbReference>